<gene>
    <name evidence="2" type="ORF">BU23DRAFT_587107</name>
</gene>
<protein>
    <submittedName>
        <fullName evidence="2">Phenylalanine ammonia-lyase</fullName>
    </submittedName>
</protein>
<dbReference type="AlphaFoldDB" id="A0A6A5VT46"/>
<dbReference type="Proteomes" id="UP000800036">
    <property type="component" value="Unassembled WGS sequence"/>
</dbReference>
<dbReference type="InterPro" id="IPR001106">
    <property type="entry name" value="Aromatic_Lyase"/>
</dbReference>
<dbReference type="Gene3D" id="1.10.275.10">
    <property type="entry name" value="Fumarase/aspartase (N-terminal domain)"/>
    <property type="match status" value="1"/>
</dbReference>
<name>A0A6A5VT46_9PLEO</name>
<dbReference type="InterPro" id="IPR024083">
    <property type="entry name" value="Fumarase/histidase_N"/>
</dbReference>
<sequence length="605" mass="66098">MWEVRGGVSTGFGGSADARNQDAAELQRVLIRELHYGILGPSPRETHGSTATLGIDSLDEGSAFSLPKSWTRTAILIRINSLLKGRSAVRPVIVQRMLDLISHDIIPIIPLRGSILASGDLSPLSYIGGAIQGKPSIQVHTTNQTFLHADEAFSRANLDPVTLGAKEGLAVVNGTAISAAAVALAVYDAHTLAVLSQIITAMTVEVLLGTAERFASFFAEVRPHPGQLEVAKNISAFLMDSCMVEANTGADFALRQDRYSMRTAPQWISSIRTDNPLASRHGMLHGGKFQAKAVSSAMEKIKQGNCTLGRILFAQCTEIINPATSRGLPPNLVAEDPGTSFIFKGTDINMAALQAELGFLATPVNHVQTAELGNQSLNSLALIAARYTHTSNEVLGQMAAAHLITLCQALDLRAMRITFFGQFKPDFDQVIVEHLNILARSNEKFRAELWKQLQRSFDDTTSMDHQQRFKSITSTLKSRLVDETSLRGVADPLGHIEAFGDSLAQHLEDAWYKHRDAYIQHGTALPLIGCGSRPMYVFIQERLRIPFLVSDCIRTPSMDHRNSGSRKAPTMGTFTSLLFTSLLYRGIRDGTILEVMLPILQDVQY</sequence>
<keyword evidence="2" id="KW-0456">Lyase</keyword>
<dbReference type="InterPro" id="IPR008948">
    <property type="entry name" value="L-Aspartase-like"/>
</dbReference>
<dbReference type="SUPFAM" id="SSF48557">
    <property type="entry name" value="L-aspartase-like"/>
    <property type="match status" value="1"/>
</dbReference>
<keyword evidence="3" id="KW-1185">Reference proteome</keyword>
<dbReference type="OrthoDB" id="10051290at2759"/>
<evidence type="ECO:0000313" key="2">
    <source>
        <dbReference type="EMBL" id="KAF1978046.1"/>
    </source>
</evidence>
<dbReference type="CDD" id="cd00332">
    <property type="entry name" value="PAL-HAL"/>
    <property type="match status" value="1"/>
</dbReference>
<reference evidence="2" key="1">
    <citation type="journal article" date="2020" name="Stud. Mycol.">
        <title>101 Dothideomycetes genomes: a test case for predicting lifestyles and emergence of pathogens.</title>
        <authorList>
            <person name="Haridas S."/>
            <person name="Albert R."/>
            <person name="Binder M."/>
            <person name="Bloem J."/>
            <person name="Labutti K."/>
            <person name="Salamov A."/>
            <person name="Andreopoulos B."/>
            <person name="Baker S."/>
            <person name="Barry K."/>
            <person name="Bills G."/>
            <person name="Bluhm B."/>
            <person name="Cannon C."/>
            <person name="Castanera R."/>
            <person name="Culley D."/>
            <person name="Daum C."/>
            <person name="Ezra D."/>
            <person name="Gonzalez J."/>
            <person name="Henrissat B."/>
            <person name="Kuo A."/>
            <person name="Liang C."/>
            <person name="Lipzen A."/>
            <person name="Lutzoni F."/>
            <person name="Magnuson J."/>
            <person name="Mondo S."/>
            <person name="Nolan M."/>
            <person name="Ohm R."/>
            <person name="Pangilinan J."/>
            <person name="Park H.-J."/>
            <person name="Ramirez L."/>
            <person name="Alfaro M."/>
            <person name="Sun H."/>
            <person name="Tritt A."/>
            <person name="Yoshinaga Y."/>
            <person name="Zwiers L.-H."/>
            <person name="Turgeon B."/>
            <person name="Goodwin S."/>
            <person name="Spatafora J."/>
            <person name="Crous P."/>
            <person name="Grigoriev I."/>
        </authorList>
    </citation>
    <scope>NUCLEOTIDE SEQUENCE</scope>
    <source>
        <strain evidence="2">CBS 107.79</strain>
    </source>
</reference>
<dbReference type="EMBL" id="ML976661">
    <property type="protein sequence ID" value="KAF1978046.1"/>
    <property type="molecule type" value="Genomic_DNA"/>
</dbReference>
<dbReference type="Gene3D" id="1.20.200.10">
    <property type="entry name" value="Fumarase/aspartase (Central domain)"/>
    <property type="match status" value="1"/>
</dbReference>
<dbReference type="InterPro" id="IPR023144">
    <property type="entry name" value="Phe_NH3-lyase_shielding_dom_sf"/>
</dbReference>
<organism evidence="2 3">
    <name type="scientific">Bimuria novae-zelandiae CBS 107.79</name>
    <dbReference type="NCBI Taxonomy" id="1447943"/>
    <lineage>
        <taxon>Eukaryota</taxon>
        <taxon>Fungi</taxon>
        <taxon>Dikarya</taxon>
        <taxon>Ascomycota</taxon>
        <taxon>Pezizomycotina</taxon>
        <taxon>Dothideomycetes</taxon>
        <taxon>Pleosporomycetidae</taxon>
        <taxon>Pleosporales</taxon>
        <taxon>Massarineae</taxon>
        <taxon>Didymosphaeriaceae</taxon>
        <taxon>Bimuria</taxon>
    </lineage>
</organism>
<evidence type="ECO:0000313" key="3">
    <source>
        <dbReference type="Proteomes" id="UP000800036"/>
    </source>
</evidence>
<dbReference type="Gene3D" id="1.10.274.20">
    <property type="entry name" value="Phenylalanine ammonia-lyase 1, domain 3"/>
    <property type="match status" value="1"/>
</dbReference>
<evidence type="ECO:0000256" key="1">
    <source>
        <dbReference type="ARBA" id="ARBA00007238"/>
    </source>
</evidence>
<accession>A0A6A5VT46</accession>
<comment type="similarity">
    <text evidence="1">Belongs to the PAL/histidase family.</text>
</comment>
<proteinExistence type="inferred from homology"/>
<dbReference type="Pfam" id="PF00221">
    <property type="entry name" value="Lyase_aromatic"/>
    <property type="match status" value="1"/>
</dbReference>
<dbReference type="GO" id="GO:0016829">
    <property type="term" value="F:lyase activity"/>
    <property type="evidence" value="ECO:0007669"/>
    <property type="project" value="UniProtKB-KW"/>
</dbReference>
<dbReference type="PANTHER" id="PTHR10362">
    <property type="entry name" value="HISTIDINE AMMONIA-LYASE"/>
    <property type="match status" value="1"/>
</dbReference>